<dbReference type="CDD" id="cd21564">
    <property type="entry name" value="alphaCoV_M"/>
    <property type="match status" value="1"/>
</dbReference>
<comment type="function">
    <text evidence="10">Component of the viral envelope that plays a central role in virus morphogenesis and assembly via its interactions with other viral proteins.</text>
</comment>
<evidence type="ECO:0000256" key="2">
    <source>
        <dbReference type="ARBA" id="ARBA00022812"/>
    </source>
</evidence>
<evidence type="ECO:0000256" key="10">
    <source>
        <dbReference type="RuleBase" id="RU363118"/>
    </source>
</evidence>
<dbReference type="HAMAP" id="MF_04201">
    <property type="entry name" value="ALPHA_CORONA_M"/>
    <property type="match status" value="1"/>
</dbReference>
<keyword evidence="9 10" id="KW-0468">Viral matrix protein</keyword>
<proteinExistence type="inferred from homology"/>
<dbReference type="GO" id="GO:0019031">
    <property type="term" value="C:viral envelope"/>
    <property type="evidence" value="ECO:0007669"/>
    <property type="project" value="UniProtKB-KW"/>
</dbReference>
<dbReference type="InterPro" id="IPR002574">
    <property type="entry name" value="M_CoV"/>
</dbReference>
<dbReference type="InterPro" id="IPR042551">
    <property type="entry name" value="ALPHA_CORONA_M"/>
</dbReference>
<evidence type="ECO:0000256" key="1">
    <source>
        <dbReference type="ARBA" id="ARBA00022692"/>
    </source>
</evidence>
<evidence type="ECO:0000256" key="9">
    <source>
        <dbReference type="ARBA" id="ARBA00023311"/>
    </source>
</evidence>
<keyword evidence="6 10" id="KW-1133">Transmembrane helix</keyword>
<keyword evidence="5 10" id="KW-0261">Viral envelope protein</keyword>
<dbReference type="EMBL" id="PP273178">
    <property type="protein sequence ID" value="WWB00547.1"/>
    <property type="molecule type" value="Genomic_RNA"/>
</dbReference>
<dbReference type="PROSITE" id="PS51927">
    <property type="entry name" value="COV_M"/>
    <property type="match status" value="1"/>
</dbReference>
<organism evidence="11">
    <name type="scientific">Miniopterus bat coronavirus</name>
    <dbReference type="NCBI Taxonomy" id="3119327"/>
    <lineage>
        <taxon>Viruses</taxon>
        <taxon>Riboviria</taxon>
        <taxon>Orthornavirae</taxon>
        <taxon>Pisuviricota</taxon>
        <taxon>Pisoniviricetes</taxon>
        <taxon>Nidovirales</taxon>
        <taxon>Cornidovirineae</taxon>
        <taxon>Coronaviridae</taxon>
    </lineage>
</organism>
<feature type="transmembrane region" description="Helical" evidence="10">
    <location>
        <begin position="87"/>
        <end position="106"/>
    </location>
</feature>
<evidence type="ECO:0000256" key="6">
    <source>
        <dbReference type="ARBA" id="ARBA00022989"/>
    </source>
</evidence>
<comment type="subcellular location">
    <subcellularLocation>
        <location evidence="10">Host Golgi apparatus membrane</location>
        <topology evidence="10">Multi-pass membrane protein</topology>
    </subcellularLocation>
    <subcellularLocation>
        <location evidence="10">Virion membrane</location>
        <topology evidence="10">Multi-pass membrane protein</topology>
    </subcellularLocation>
</comment>
<evidence type="ECO:0000256" key="3">
    <source>
        <dbReference type="ARBA" id="ARBA00022844"/>
    </source>
</evidence>
<feature type="transmembrane region" description="Helical" evidence="10">
    <location>
        <begin position="56"/>
        <end position="75"/>
    </location>
</feature>
<dbReference type="GO" id="GO:0039660">
    <property type="term" value="F:structural constituent of virion"/>
    <property type="evidence" value="ECO:0007669"/>
    <property type="project" value="UniProtKB-KW"/>
</dbReference>
<name>A0AB38ZDL7_9NIDO</name>
<keyword evidence="1 10" id="KW-0812">Transmembrane</keyword>
<dbReference type="Pfam" id="PF01635">
    <property type="entry name" value="CoV_M"/>
    <property type="match status" value="1"/>
</dbReference>
<comment type="subunit">
    <text evidence="10">Homomultimer. Interacts with envelope E protein in the budding compartment of the host cell, which is located between endoplasmic reticulum and the Golgi complex. Forms a complex with HE and S proteins. Interacts with nucleocapsid N protein. This interaction probably participates in RNA packaging into the virus.</text>
</comment>
<dbReference type="GO" id="GO:0055036">
    <property type="term" value="C:virion membrane"/>
    <property type="evidence" value="ECO:0007669"/>
    <property type="project" value="UniProtKB-SubCell"/>
</dbReference>
<gene>
    <name evidence="10" type="primary">M</name>
</gene>
<keyword evidence="4 10" id="KW-1043">Host membrane</keyword>
<keyword evidence="7 10" id="KW-0472">Membrane</keyword>
<evidence type="ECO:0000313" key="11">
    <source>
        <dbReference type="EMBL" id="WWB00547.1"/>
    </source>
</evidence>
<keyword evidence="3 10" id="KW-0946">Virion</keyword>
<evidence type="ECO:0000256" key="7">
    <source>
        <dbReference type="ARBA" id="ARBA00023136"/>
    </source>
</evidence>
<dbReference type="GO" id="GO:0044178">
    <property type="term" value="C:host cell Golgi membrane"/>
    <property type="evidence" value="ECO:0007669"/>
    <property type="project" value="UniProtKB-SubCell"/>
</dbReference>
<evidence type="ECO:0000256" key="5">
    <source>
        <dbReference type="ARBA" id="ARBA00022879"/>
    </source>
</evidence>
<feature type="transmembrane region" description="Helical" evidence="10">
    <location>
        <begin position="112"/>
        <end position="134"/>
    </location>
</feature>
<evidence type="ECO:0000256" key="8">
    <source>
        <dbReference type="ARBA" id="ARBA00023180"/>
    </source>
</evidence>
<keyword evidence="8" id="KW-0325">Glycoprotein</keyword>
<protein>
    <recommendedName>
        <fullName evidence="10">Membrane protein</fullName>
        <shortName evidence="10">M protein</shortName>
    </recommendedName>
    <alternativeName>
        <fullName evidence="10">E1 glycoprotein</fullName>
    </alternativeName>
    <alternativeName>
        <fullName evidence="10">Matrix glycoprotein</fullName>
    </alternativeName>
    <alternativeName>
        <fullName evidence="10">Membrane glycoprotein</fullName>
    </alternativeName>
</protein>
<evidence type="ECO:0000256" key="4">
    <source>
        <dbReference type="ARBA" id="ARBA00022870"/>
    </source>
</evidence>
<dbReference type="GO" id="GO:0016020">
    <property type="term" value="C:membrane"/>
    <property type="evidence" value="ECO:0007669"/>
    <property type="project" value="InterPro"/>
</dbReference>
<keyword evidence="2 10" id="KW-1040">Host Golgi apparatus</keyword>
<accession>A0AB38ZDL7</accession>
<reference evidence="11" key="1">
    <citation type="submission" date="2024-02" db="EMBL/GenBank/DDBJ databases">
        <title>Substantial viral diversity in bats and rodents from East Africa: insights into evolution, recombination, and co-circulation.</title>
        <authorList>
            <person name="Hu B."/>
        </authorList>
    </citation>
    <scope>NUCLEOTIDE SEQUENCE</scope>
    <source>
        <strain evidence="11">4D/Kenya/BFS126/2015</strain>
    </source>
</reference>
<sequence length="263" mass="29212">MYKLLLASILVLSGVLGNGNFSTTMAPTTASAETSNSTTPQGIPVEQVVDHLRKWNFSWNVILTIFLIVLQYGNFKYSKLLYGLKMTVLWLLWPLVLALSIFDAWATFGVDWVMFAFSIVMACTTLVLWLMYFINSFRLWRRTQSFWAFNPETDAIITISVFGKVVAIPVLTPPTGITLTVLSGKLLVEGIPVANGVTVNNLPSFVTVAKPTTTIIYQRAGRSLNAATQTGWVFYVRAKNGDYSAVANPSDSYSDHERLLHLV</sequence>